<comment type="caution">
    <text evidence="2">The sequence shown here is derived from an EMBL/GenBank/DDBJ whole genome shotgun (WGS) entry which is preliminary data.</text>
</comment>
<organism evidence="2">
    <name type="scientific">Eiseniibacteriota bacterium</name>
    <dbReference type="NCBI Taxonomy" id="2212470"/>
    <lineage>
        <taxon>Bacteria</taxon>
        <taxon>Candidatus Eiseniibacteriota</taxon>
    </lineage>
</organism>
<proteinExistence type="predicted"/>
<dbReference type="AlphaFoldDB" id="A0A832MMP5"/>
<evidence type="ECO:0000256" key="1">
    <source>
        <dbReference type="SAM" id="SignalP"/>
    </source>
</evidence>
<gene>
    <name evidence="2" type="ORF">ENR23_07020</name>
</gene>
<reference evidence="2" key="1">
    <citation type="journal article" date="2020" name="mSystems">
        <title>Genome- and Community-Level Interaction Insights into Carbon Utilization and Element Cycling Functions of Hydrothermarchaeota in Hydrothermal Sediment.</title>
        <authorList>
            <person name="Zhou Z."/>
            <person name="Liu Y."/>
            <person name="Xu W."/>
            <person name="Pan J."/>
            <person name="Luo Z.H."/>
            <person name="Li M."/>
        </authorList>
    </citation>
    <scope>NUCLEOTIDE SEQUENCE [LARGE SCALE GENOMIC DNA]</scope>
    <source>
        <strain evidence="2">SpSt-381</strain>
    </source>
</reference>
<name>A0A832MMP5_UNCEI</name>
<feature type="chain" id="PRO_5032393883" description="PorV/PorQ family protein" evidence="1">
    <location>
        <begin position="24"/>
        <end position="310"/>
    </location>
</feature>
<dbReference type="Gene3D" id="2.40.160.60">
    <property type="entry name" value="Outer membrane protein transport protein (OMPP1/FadL/TodX)"/>
    <property type="match status" value="1"/>
</dbReference>
<dbReference type="EMBL" id="DSQF01000012">
    <property type="protein sequence ID" value="HGZ43163.1"/>
    <property type="molecule type" value="Genomic_DNA"/>
</dbReference>
<evidence type="ECO:0008006" key="3">
    <source>
        <dbReference type="Google" id="ProtNLM"/>
    </source>
</evidence>
<keyword evidence="1" id="KW-0732">Signal</keyword>
<feature type="signal peptide" evidence="1">
    <location>
        <begin position="1"/>
        <end position="23"/>
    </location>
</feature>
<protein>
    <recommendedName>
        <fullName evidence="3">PorV/PorQ family protein</fullName>
    </recommendedName>
</protein>
<accession>A0A832MMP5</accession>
<evidence type="ECO:0000313" key="2">
    <source>
        <dbReference type="EMBL" id="HGZ43163.1"/>
    </source>
</evidence>
<sequence length="310" mass="32924">MRPARAAAAALVALALAAPPARAYFEDVVHGARGTSMGQGAIAVVRDASALHWNPAALSALRRPEAIADYRNPYGLSDLNIGALAVAAPAFGAGWAAGWHRLAVRDAYAEDLFTLAAGRVMLERGAQRLAVGAAFKLGRVSFPELFDPAGGGALDLPDQSKGSLDLGVLWTTPWPMDVAWVARDVLRPRYELVPGTGGDVLEPRHELAAGLRWNRESTISLGWAQPEDGAPTFNAGLEILFFDVFAIRSGVTNLSNVYRSQGSPTEMQFTGGFGVFHKGYQVDAAATTNRDLGASYHVTLRVPFGGSTLR</sequence>